<sequence>MSGTLSATISTTPCSPSPRPCGSTTGAVRGNRMSNFDQDDQIRRSPPQQPYQANSAILYAPKNALEQTVGVLQGAGRVETCCFWYGRDLPGGCGRVEAVVVPPQRGTWGNYDVTGEAMAAVSAATRAKRWVALAQVHSHPGDWVEHSRYDDARAISRGVLSVVFPRYGHWTGPWPHRAGIHEFQINYWHLLSIADAARRLVLEGAGTVSFLDLR</sequence>
<feature type="region of interest" description="Disordered" evidence="1">
    <location>
        <begin position="1"/>
        <end position="49"/>
    </location>
</feature>
<dbReference type="AlphaFoldDB" id="A0A2U8P1C2"/>
<organism evidence="2 3">
    <name type="scientific">Bradyrhizobium ottawaense</name>
    <dbReference type="NCBI Taxonomy" id="931866"/>
    <lineage>
        <taxon>Bacteria</taxon>
        <taxon>Pseudomonadati</taxon>
        <taxon>Pseudomonadota</taxon>
        <taxon>Alphaproteobacteria</taxon>
        <taxon>Hyphomicrobiales</taxon>
        <taxon>Nitrobacteraceae</taxon>
        <taxon>Bradyrhizobium</taxon>
    </lineage>
</organism>
<reference evidence="2 3" key="2">
    <citation type="journal article" date="2017" name="Syst. Appl. Microbiol.">
        <title>Soybeans inoculated with root zone soils of Canadian native legumes harbour diverse and novel Bradyrhizobium spp. that possess agricultural potential.</title>
        <authorList>
            <person name="Bromfield E.S.P."/>
            <person name="Cloutier S."/>
            <person name="Tambong J.T."/>
            <person name="Tran Thi T.V."/>
        </authorList>
    </citation>
    <scope>NUCLEOTIDE SEQUENCE [LARGE SCALE GENOMIC DNA]</scope>
    <source>
        <strain evidence="2 3">OO99</strain>
    </source>
</reference>
<dbReference type="Gene3D" id="3.40.140.10">
    <property type="entry name" value="Cytidine Deaminase, domain 2"/>
    <property type="match status" value="1"/>
</dbReference>
<dbReference type="OrthoDB" id="8243946at2"/>
<reference evidence="2 3" key="1">
    <citation type="journal article" date="2014" name="Int. J. Syst. Evol. Microbiol.">
        <title>Bradyrhizobium ottawaense sp. nov., a symbiotic nitrogen fixing bacterium from root nodules of soybeans in Canada.</title>
        <authorList>
            <person name="Yu X."/>
            <person name="Cloutier S."/>
            <person name="Tambong J.T."/>
            <person name="Bromfield E.S."/>
        </authorList>
    </citation>
    <scope>NUCLEOTIDE SEQUENCE [LARGE SCALE GENOMIC DNA]</scope>
    <source>
        <strain evidence="2 3">OO99</strain>
    </source>
</reference>
<gene>
    <name evidence="2" type="ORF">CIT37_03860</name>
</gene>
<feature type="compositionally biased region" description="Low complexity" evidence="1">
    <location>
        <begin position="10"/>
        <end position="26"/>
    </location>
</feature>
<evidence type="ECO:0000313" key="3">
    <source>
        <dbReference type="Proteomes" id="UP000215703"/>
    </source>
</evidence>
<accession>A0A2U8P1C2</accession>
<dbReference type="Proteomes" id="UP000215703">
    <property type="component" value="Chromosome"/>
</dbReference>
<evidence type="ECO:0000313" key="2">
    <source>
        <dbReference type="EMBL" id="AWL91492.1"/>
    </source>
</evidence>
<dbReference type="SUPFAM" id="SSF102712">
    <property type="entry name" value="JAB1/MPN domain"/>
    <property type="match status" value="1"/>
</dbReference>
<name>A0A2U8P1C2_9BRAD</name>
<evidence type="ECO:0000256" key="1">
    <source>
        <dbReference type="SAM" id="MobiDB-lite"/>
    </source>
</evidence>
<dbReference type="KEGG" id="bot:CIT37_03860"/>
<proteinExistence type="predicted"/>
<protein>
    <submittedName>
        <fullName evidence="2">Uncharacterized protein</fullName>
    </submittedName>
</protein>
<dbReference type="EMBL" id="CP029425">
    <property type="protein sequence ID" value="AWL91492.1"/>
    <property type="molecule type" value="Genomic_DNA"/>
</dbReference>